<evidence type="ECO:0000313" key="2">
    <source>
        <dbReference type="Proteomes" id="UP000594263"/>
    </source>
</evidence>
<organism evidence="1 2">
    <name type="scientific">Kalanchoe fedtschenkoi</name>
    <name type="common">Lavender scallops</name>
    <name type="synonym">South American air plant</name>
    <dbReference type="NCBI Taxonomy" id="63787"/>
    <lineage>
        <taxon>Eukaryota</taxon>
        <taxon>Viridiplantae</taxon>
        <taxon>Streptophyta</taxon>
        <taxon>Embryophyta</taxon>
        <taxon>Tracheophyta</taxon>
        <taxon>Spermatophyta</taxon>
        <taxon>Magnoliopsida</taxon>
        <taxon>eudicotyledons</taxon>
        <taxon>Gunneridae</taxon>
        <taxon>Pentapetalae</taxon>
        <taxon>Saxifragales</taxon>
        <taxon>Crassulaceae</taxon>
        <taxon>Kalanchoe</taxon>
    </lineage>
</organism>
<dbReference type="Gramene" id="Kaladp0024s0616.1.v1.1">
    <property type="protein sequence ID" value="Kaladp0024s0616.1.v1.1"/>
    <property type="gene ID" value="Kaladp0024s0616.v1.1"/>
</dbReference>
<accession>A0A7N0ZSL4</accession>
<sequence length="91" mass="9487">MAGSSVGQTKYVDQASRACISQHGMDGLTQFGRSRVAAVSSSSKASKGVVQGPNMPKKNALAVGKQSAYIVNAKASQQSGSNQCRKKKRKA</sequence>
<dbReference type="Proteomes" id="UP000594263">
    <property type="component" value="Unplaced"/>
</dbReference>
<name>A0A7N0ZSL4_KALFE</name>
<proteinExistence type="predicted"/>
<protein>
    <submittedName>
        <fullName evidence="1">Uncharacterized protein</fullName>
    </submittedName>
</protein>
<evidence type="ECO:0000313" key="1">
    <source>
        <dbReference type="EnsemblPlants" id="Kaladp0024s0616.1.v1.1"/>
    </source>
</evidence>
<reference evidence="1" key="1">
    <citation type="submission" date="2021-01" db="UniProtKB">
        <authorList>
            <consortium name="EnsemblPlants"/>
        </authorList>
    </citation>
    <scope>IDENTIFICATION</scope>
</reference>
<keyword evidence="2" id="KW-1185">Reference proteome</keyword>
<dbReference type="EnsemblPlants" id="Kaladp0024s0616.1.v1.1">
    <property type="protein sequence ID" value="Kaladp0024s0616.1.v1.1"/>
    <property type="gene ID" value="Kaladp0024s0616.v1.1"/>
</dbReference>
<dbReference type="AlphaFoldDB" id="A0A7N0ZSL4"/>